<sequence length="87" mass="9711">MSARADSATPTRLSTIRPGLVSRKLRVLGRVLCYDAKTATMVLCNEDLALPVDVSLCLPSNGRVRWLMDAWSTVSVFGYLEQPRERE</sequence>
<evidence type="ECO:0000313" key="2">
    <source>
        <dbReference type="Proteomes" id="UP000814140"/>
    </source>
</evidence>
<comment type="caution">
    <text evidence="1">The sequence shown here is derived from an EMBL/GenBank/DDBJ whole genome shotgun (WGS) entry which is preliminary data.</text>
</comment>
<keyword evidence="2" id="KW-1185">Reference proteome</keyword>
<gene>
    <name evidence="1" type="ORF">BV25DRAFT_1915147</name>
</gene>
<dbReference type="Proteomes" id="UP000814140">
    <property type="component" value="Unassembled WGS sequence"/>
</dbReference>
<reference evidence="1" key="2">
    <citation type="journal article" date="2022" name="New Phytol.">
        <title>Evolutionary transition to the ectomycorrhizal habit in the genomes of a hyperdiverse lineage of mushroom-forming fungi.</title>
        <authorList>
            <person name="Looney B."/>
            <person name="Miyauchi S."/>
            <person name="Morin E."/>
            <person name="Drula E."/>
            <person name="Courty P.E."/>
            <person name="Kohler A."/>
            <person name="Kuo A."/>
            <person name="LaButti K."/>
            <person name="Pangilinan J."/>
            <person name="Lipzen A."/>
            <person name="Riley R."/>
            <person name="Andreopoulos W."/>
            <person name="He G."/>
            <person name="Johnson J."/>
            <person name="Nolan M."/>
            <person name="Tritt A."/>
            <person name="Barry K.W."/>
            <person name="Grigoriev I.V."/>
            <person name="Nagy L.G."/>
            <person name="Hibbett D."/>
            <person name="Henrissat B."/>
            <person name="Matheny P.B."/>
            <person name="Labbe J."/>
            <person name="Martin F.M."/>
        </authorList>
    </citation>
    <scope>NUCLEOTIDE SEQUENCE</scope>
    <source>
        <strain evidence="1">HHB10654</strain>
    </source>
</reference>
<organism evidence="1 2">
    <name type="scientific">Artomyces pyxidatus</name>
    <dbReference type="NCBI Taxonomy" id="48021"/>
    <lineage>
        <taxon>Eukaryota</taxon>
        <taxon>Fungi</taxon>
        <taxon>Dikarya</taxon>
        <taxon>Basidiomycota</taxon>
        <taxon>Agaricomycotina</taxon>
        <taxon>Agaricomycetes</taxon>
        <taxon>Russulales</taxon>
        <taxon>Auriscalpiaceae</taxon>
        <taxon>Artomyces</taxon>
    </lineage>
</organism>
<protein>
    <submittedName>
        <fullName evidence="1">Uncharacterized protein</fullName>
    </submittedName>
</protein>
<proteinExistence type="predicted"/>
<reference evidence="1" key="1">
    <citation type="submission" date="2021-03" db="EMBL/GenBank/DDBJ databases">
        <authorList>
            <consortium name="DOE Joint Genome Institute"/>
            <person name="Ahrendt S."/>
            <person name="Looney B.P."/>
            <person name="Miyauchi S."/>
            <person name="Morin E."/>
            <person name="Drula E."/>
            <person name="Courty P.E."/>
            <person name="Chicoki N."/>
            <person name="Fauchery L."/>
            <person name="Kohler A."/>
            <person name="Kuo A."/>
            <person name="Labutti K."/>
            <person name="Pangilinan J."/>
            <person name="Lipzen A."/>
            <person name="Riley R."/>
            <person name="Andreopoulos W."/>
            <person name="He G."/>
            <person name="Johnson J."/>
            <person name="Barry K.W."/>
            <person name="Grigoriev I.V."/>
            <person name="Nagy L."/>
            <person name="Hibbett D."/>
            <person name="Henrissat B."/>
            <person name="Matheny P.B."/>
            <person name="Labbe J."/>
            <person name="Martin F."/>
        </authorList>
    </citation>
    <scope>NUCLEOTIDE SEQUENCE</scope>
    <source>
        <strain evidence="1">HHB10654</strain>
    </source>
</reference>
<name>A0ACB8T5H3_9AGAM</name>
<accession>A0ACB8T5H3</accession>
<evidence type="ECO:0000313" key="1">
    <source>
        <dbReference type="EMBL" id="KAI0063672.1"/>
    </source>
</evidence>
<dbReference type="EMBL" id="MU277202">
    <property type="protein sequence ID" value="KAI0063672.1"/>
    <property type="molecule type" value="Genomic_DNA"/>
</dbReference>